<evidence type="ECO:0000313" key="3">
    <source>
        <dbReference type="Proteomes" id="UP000326924"/>
    </source>
</evidence>
<feature type="region of interest" description="Disordered" evidence="1">
    <location>
        <begin position="1"/>
        <end position="28"/>
    </location>
</feature>
<comment type="caution">
    <text evidence="2">The sequence shown here is derived from an EMBL/GenBank/DDBJ whole genome shotgun (WGS) entry which is preliminary data.</text>
</comment>
<gene>
    <name evidence="2" type="ORF">FN846DRAFT_903615</name>
</gene>
<dbReference type="Proteomes" id="UP000326924">
    <property type="component" value="Unassembled WGS sequence"/>
</dbReference>
<feature type="region of interest" description="Disordered" evidence="1">
    <location>
        <begin position="75"/>
        <end position="148"/>
    </location>
</feature>
<accession>A0A5J5F739</accession>
<reference evidence="2 3" key="1">
    <citation type="submission" date="2019-09" db="EMBL/GenBank/DDBJ databases">
        <title>Draft genome of the ectomycorrhizal ascomycete Sphaerosporella brunnea.</title>
        <authorList>
            <consortium name="DOE Joint Genome Institute"/>
            <person name="Benucci G.M."/>
            <person name="Marozzi G."/>
            <person name="Antonielli L."/>
            <person name="Sanchez S."/>
            <person name="Marco P."/>
            <person name="Wang X."/>
            <person name="Falini L.B."/>
            <person name="Barry K."/>
            <person name="Haridas S."/>
            <person name="Lipzen A."/>
            <person name="Labutti K."/>
            <person name="Grigoriev I.V."/>
            <person name="Murat C."/>
            <person name="Martin F."/>
            <person name="Albertini E."/>
            <person name="Donnini D."/>
            <person name="Bonito G."/>
        </authorList>
    </citation>
    <scope>NUCLEOTIDE SEQUENCE [LARGE SCALE GENOMIC DNA]</scope>
    <source>
        <strain evidence="2 3">Sb_GMNB300</strain>
    </source>
</reference>
<name>A0A5J5F739_9PEZI</name>
<organism evidence="2 3">
    <name type="scientific">Sphaerosporella brunnea</name>
    <dbReference type="NCBI Taxonomy" id="1250544"/>
    <lineage>
        <taxon>Eukaryota</taxon>
        <taxon>Fungi</taxon>
        <taxon>Dikarya</taxon>
        <taxon>Ascomycota</taxon>
        <taxon>Pezizomycotina</taxon>
        <taxon>Pezizomycetes</taxon>
        <taxon>Pezizales</taxon>
        <taxon>Pyronemataceae</taxon>
        <taxon>Sphaerosporella</taxon>
    </lineage>
</organism>
<feature type="compositionally biased region" description="Polar residues" evidence="1">
    <location>
        <begin position="111"/>
        <end position="121"/>
    </location>
</feature>
<evidence type="ECO:0000313" key="2">
    <source>
        <dbReference type="EMBL" id="KAA8912489.1"/>
    </source>
</evidence>
<protein>
    <submittedName>
        <fullName evidence="2">Uncharacterized protein</fullName>
    </submittedName>
</protein>
<keyword evidence="3" id="KW-1185">Reference proteome</keyword>
<evidence type="ECO:0000256" key="1">
    <source>
        <dbReference type="SAM" id="MobiDB-lite"/>
    </source>
</evidence>
<sequence>MASRPRRTPNQHIPPSRTPTRSRARTEPNVFDYLDGDYEVHYAEPDRPAPAATAAATTGGYLSALTGLLPRLWVGGGGDDEQENKAKDKDTYSSGDSDSERQRRRRRRQVHSYTGASPSRSSDNRALVPISQVPPAKPEGGEGGGGWFLSHLPSLPALSLPAILKPTPEPPPQLSPEALDVVVRYLALYTQHTVALNMGQNSTQQIQRQARRLMRGMNREAVSSLHEYLVVLKRLPETPVVFEAGVLERYTGGNKEAAGVLSEGLADVLRDLAEVLEGGYTAPGGWVDGEE</sequence>
<dbReference type="EMBL" id="VXIS01000024">
    <property type="protein sequence ID" value="KAA8912489.1"/>
    <property type="molecule type" value="Genomic_DNA"/>
</dbReference>
<dbReference type="AlphaFoldDB" id="A0A5J5F739"/>
<proteinExistence type="predicted"/>
<dbReference type="OrthoDB" id="5429458at2759"/>
<dbReference type="InParanoid" id="A0A5J5F739"/>